<dbReference type="AlphaFoldDB" id="C5M3T4"/>
<dbReference type="Proteomes" id="UP000002037">
    <property type="component" value="Unassembled WGS sequence"/>
</dbReference>
<sequence length="152" mass="17931">MLVNSRVTNVKDIRTSSYTTPNKIRRIRLQNNTRSLDEINHRLAKLDLDTTTMNKNLRITKYDSTQNDRSKLEIDNITVDIDEEDDDDKQENQSPIDNHIDLFKNCWDFVPEPICCFPIVNKRNNQANEQQSQYDKSWKDHFTANNDLSRLS</sequence>
<organism evidence="1 2">
    <name type="scientific">Candida tropicalis (strain ATCC MYA-3404 / T1)</name>
    <name type="common">Yeast</name>
    <dbReference type="NCBI Taxonomy" id="294747"/>
    <lineage>
        <taxon>Eukaryota</taxon>
        <taxon>Fungi</taxon>
        <taxon>Dikarya</taxon>
        <taxon>Ascomycota</taxon>
        <taxon>Saccharomycotina</taxon>
        <taxon>Pichiomycetes</taxon>
        <taxon>Debaryomycetaceae</taxon>
        <taxon>Candida/Lodderomyces clade</taxon>
        <taxon>Candida</taxon>
    </lineage>
</organism>
<gene>
    <name evidence="1" type="ORF">CTRG_00723</name>
</gene>
<dbReference type="RefSeq" id="XP_002545942.1">
    <property type="nucleotide sequence ID" value="XM_002545896.1"/>
</dbReference>
<dbReference type="KEGG" id="ctp:CTRG_00723"/>
<protein>
    <submittedName>
        <fullName evidence="1">Uncharacterized protein</fullName>
    </submittedName>
</protein>
<name>C5M3T4_CANTT</name>
<dbReference type="VEuPathDB" id="FungiDB:CTRG_00723"/>
<proteinExistence type="predicted"/>
<dbReference type="EMBL" id="GG692395">
    <property type="protein sequence ID" value="EER35984.1"/>
    <property type="molecule type" value="Genomic_DNA"/>
</dbReference>
<dbReference type="GeneID" id="8301897"/>
<evidence type="ECO:0000313" key="2">
    <source>
        <dbReference type="Proteomes" id="UP000002037"/>
    </source>
</evidence>
<accession>C5M3T4</accession>
<dbReference type="OrthoDB" id="10503593at2759"/>
<keyword evidence="2" id="KW-1185">Reference proteome</keyword>
<evidence type="ECO:0000313" key="1">
    <source>
        <dbReference type="EMBL" id="EER35984.1"/>
    </source>
</evidence>
<reference evidence="1 2" key="1">
    <citation type="journal article" date="2009" name="Nature">
        <title>Evolution of pathogenicity and sexual reproduction in eight Candida genomes.</title>
        <authorList>
            <person name="Butler G."/>
            <person name="Rasmussen M.D."/>
            <person name="Lin M.F."/>
            <person name="Santos M.A."/>
            <person name="Sakthikumar S."/>
            <person name="Munro C.A."/>
            <person name="Rheinbay E."/>
            <person name="Grabherr M."/>
            <person name="Forche A."/>
            <person name="Reedy J.L."/>
            <person name="Agrafioti I."/>
            <person name="Arnaud M.B."/>
            <person name="Bates S."/>
            <person name="Brown A.J."/>
            <person name="Brunke S."/>
            <person name="Costanzo M.C."/>
            <person name="Fitzpatrick D.A."/>
            <person name="de Groot P.W."/>
            <person name="Harris D."/>
            <person name="Hoyer L.L."/>
            <person name="Hube B."/>
            <person name="Klis F.M."/>
            <person name="Kodira C."/>
            <person name="Lennard N."/>
            <person name="Logue M.E."/>
            <person name="Martin R."/>
            <person name="Neiman A.M."/>
            <person name="Nikolaou E."/>
            <person name="Quail M.A."/>
            <person name="Quinn J."/>
            <person name="Santos M.C."/>
            <person name="Schmitzberger F.F."/>
            <person name="Sherlock G."/>
            <person name="Shah P."/>
            <person name="Silverstein K.A."/>
            <person name="Skrzypek M.S."/>
            <person name="Soll D."/>
            <person name="Staggs R."/>
            <person name="Stansfield I."/>
            <person name="Stumpf M.P."/>
            <person name="Sudbery P.E."/>
            <person name="Srikantha T."/>
            <person name="Zeng Q."/>
            <person name="Berman J."/>
            <person name="Berriman M."/>
            <person name="Heitman J."/>
            <person name="Gow N.A."/>
            <person name="Lorenz M.C."/>
            <person name="Birren B.W."/>
            <person name="Kellis M."/>
            <person name="Cuomo C.A."/>
        </authorList>
    </citation>
    <scope>NUCLEOTIDE SEQUENCE [LARGE SCALE GENOMIC DNA]</scope>
    <source>
        <strain evidence="2">ATCC MYA-3404 / T1</strain>
    </source>
</reference>
<dbReference type="HOGENOM" id="CLU_1722126_0_0_1"/>